<keyword evidence="4" id="KW-0560">Oxidoreductase</keyword>
<dbReference type="HOGENOM" id="CLU_036005_2_0_1"/>
<comment type="similarity">
    <text evidence="1">Belongs to the TfdA dioxygenase family.</text>
</comment>
<dbReference type="OrthoDB" id="5818554at2759"/>
<dbReference type="InterPro" id="IPR051178">
    <property type="entry name" value="TfdA_dioxygenase"/>
</dbReference>
<gene>
    <name evidence="7" type="ORF">PFICI_11053</name>
</gene>
<keyword evidence="3" id="KW-0223">Dioxygenase</keyword>
<evidence type="ECO:0000256" key="5">
    <source>
        <dbReference type="ARBA" id="ARBA00023004"/>
    </source>
</evidence>
<evidence type="ECO:0000256" key="1">
    <source>
        <dbReference type="ARBA" id="ARBA00005896"/>
    </source>
</evidence>
<evidence type="ECO:0000256" key="2">
    <source>
        <dbReference type="ARBA" id="ARBA00022723"/>
    </source>
</evidence>
<keyword evidence="5" id="KW-0408">Iron</keyword>
<dbReference type="SUPFAM" id="SSF51197">
    <property type="entry name" value="Clavaminate synthase-like"/>
    <property type="match status" value="1"/>
</dbReference>
<organism evidence="7 8">
    <name type="scientific">Pestalotiopsis fici (strain W106-1 / CGMCC3.15140)</name>
    <dbReference type="NCBI Taxonomy" id="1229662"/>
    <lineage>
        <taxon>Eukaryota</taxon>
        <taxon>Fungi</taxon>
        <taxon>Dikarya</taxon>
        <taxon>Ascomycota</taxon>
        <taxon>Pezizomycotina</taxon>
        <taxon>Sordariomycetes</taxon>
        <taxon>Xylariomycetidae</taxon>
        <taxon>Amphisphaeriales</taxon>
        <taxon>Sporocadaceae</taxon>
        <taxon>Pestalotiopsis</taxon>
    </lineage>
</organism>
<evidence type="ECO:0000313" key="7">
    <source>
        <dbReference type="EMBL" id="ETS77179.1"/>
    </source>
</evidence>
<dbReference type="GeneID" id="19276066"/>
<dbReference type="GO" id="GO:0046872">
    <property type="term" value="F:metal ion binding"/>
    <property type="evidence" value="ECO:0007669"/>
    <property type="project" value="UniProtKB-KW"/>
</dbReference>
<keyword evidence="8" id="KW-1185">Reference proteome</keyword>
<dbReference type="Gene3D" id="3.60.130.10">
    <property type="entry name" value="Clavaminate synthase-like"/>
    <property type="match status" value="1"/>
</dbReference>
<dbReference type="InterPro" id="IPR042098">
    <property type="entry name" value="TauD-like_sf"/>
</dbReference>
<protein>
    <recommendedName>
        <fullName evidence="6">TauD/TfdA-like domain-containing protein</fullName>
    </recommendedName>
</protein>
<dbReference type="Pfam" id="PF02668">
    <property type="entry name" value="TauD"/>
    <property type="match status" value="1"/>
</dbReference>
<evidence type="ECO:0000256" key="4">
    <source>
        <dbReference type="ARBA" id="ARBA00023002"/>
    </source>
</evidence>
<dbReference type="InterPro" id="IPR003819">
    <property type="entry name" value="TauD/TfdA-like"/>
</dbReference>
<dbReference type="KEGG" id="pfy:PFICI_11053"/>
<accession>W3WTP1</accession>
<feature type="domain" description="TauD/TfdA-like" evidence="6">
    <location>
        <begin position="11"/>
        <end position="294"/>
    </location>
</feature>
<dbReference type="Proteomes" id="UP000030651">
    <property type="component" value="Unassembled WGS sequence"/>
</dbReference>
<evidence type="ECO:0000256" key="3">
    <source>
        <dbReference type="ARBA" id="ARBA00022964"/>
    </source>
</evidence>
<reference evidence="8" key="1">
    <citation type="journal article" date="2015" name="BMC Genomics">
        <title>Genomic and transcriptomic analysis of the endophytic fungus Pestalotiopsis fici reveals its lifestyle and high potential for synthesis of natural products.</title>
        <authorList>
            <person name="Wang X."/>
            <person name="Zhang X."/>
            <person name="Liu L."/>
            <person name="Xiang M."/>
            <person name="Wang W."/>
            <person name="Sun X."/>
            <person name="Che Y."/>
            <person name="Guo L."/>
            <person name="Liu G."/>
            <person name="Guo L."/>
            <person name="Wang C."/>
            <person name="Yin W.B."/>
            <person name="Stadler M."/>
            <person name="Zhang X."/>
            <person name="Liu X."/>
        </authorList>
    </citation>
    <scope>NUCLEOTIDE SEQUENCE [LARGE SCALE GENOMIC DNA]</scope>
    <source>
        <strain evidence="8">W106-1 / CGMCC3.15140</strain>
    </source>
</reference>
<dbReference type="EMBL" id="KI912116">
    <property type="protein sequence ID" value="ETS77179.1"/>
    <property type="molecule type" value="Genomic_DNA"/>
</dbReference>
<sequence length="341" mass="38151">MSSYVFNGYIVTPIGPCSFGAEVSGINWKQSPLPDSCIEALVLLQNKYGVIVFRETGLDNERQVRFASQLGELEMNPAWGGTKRVGTPYLFDVSNIEDDGSVVKKGSRRWAHSLGNALWHTDSSFNQHRSKYSLLLAHRVPGETQTVTEFADTRQAWKDVPEEQKVELRSLIVEHNLWHSRRLASPDIYQKPTEEEQRLKPGSYHRLVQKAPNGGETLFIAAHAKTLFTGEGKEVPESQKLIWKLIDHCTQPQYTFSCEWLSAGDMIWWDNRQSMHRASPYSEAMGPRDVRRATVYDDGDNAFGVKVPQSVQGCAPLSVIVPSTEEGALSVIASTSTILKG</sequence>
<dbReference type="PANTHER" id="PTHR43779:SF3">
    <property type="entry name" value="(3R)-3-[(CARBOXYMETHYL)AMINO]FATTY ACID OXYGENASE_DECARBOXYLASE"/>
    <property type="match status" value="1"/>
</dbReference>
<dbReference type="PANTHER" id="PTHR43779">
    <property type="entry name" value="DIOXYGENASE RV0097-RELATED"/>
    <property type="match status" value="1"/>
</dbReference>
<dbReference type="AlphaFoldDB" id="W3WTP1"/>
<dbReference type="eggNOG" id="ENOG502QUAD">
    <property type="taxonomic scope" value="Eukaryota"/>
</dbReference>
<dbReference type="OMA" id="HASQDKY"/>
<keyword evidence="2" id="KW-0479">Metal-binding</keyword>
<evidence type="ECO:0000313" key="8">
    <source>
        <dbReference type="Proteomes" id="UP000030651"/>
    </source>
</evidence>
<name>W3WTP1_PESFW</name>
<proteinExistence type="inferred from homology"/>
<dbReference type="InParanoid" id="W3WTP1"/>
<dbReference type="GO" id="GO:0051213">
    <property type="term" value="F:dioxygenase activity"/>
    <property type="evidence" value="ECO:0007669"/>
    <property type="project" value="UniProtKB-KW"/>
</dbReference>
<evidence type="ECO:0000259" key="6">
    <source>
        <dbReference type="Pfam" id="PF02668"/>
    </source>
</evidence>
<dbReference type="RefSeq" id="XP_007837825.1">
    <property type="nucleotide sequence ID" value="XM_007839634.1"/>
</dbReference>